<dbReference type="InterPro" id="IPR059041">
    <property type="entry name" value="Ig_DLEC1_1"/>
</dbReference>
<dbReference type="AlphaFoldDB" id="A0A7K9HS95"/>
<dbReference type="InterPro" id="IPR033304">
    <property type="entry name" value="DLEC1"/>
</dbReference>
<feature type="non-terminal residue" evidence="2">
    <location>
        <position position="1167"/>
    </location>
</feature>
<dbReference type="GO" id="GO:0008285">
    <property type="term" value="P:negative regulation of cell population proliferation"/>
    <property type="evidence" value="ECO:0007669"/>
    <property type="project" value="InterPro"/>
</dbReference>
<proteinExistence type="predicted"/>
<dbReference type="GO" id="GO:0005737">
    <property type="term" value="C:cytoplasm"/>
    <property type="evidence" value="ECO:0007669"/>
    <property type="project" value="TreeGrafter"/>
</dbReference>
<dbReference type="Gene3D" id="2.60.40.10">
    <property type="entry name" value="Immunoglobulins"/>
    <property type="match status" value="7"/>
</dbReference>
<evidence type="ECO:0000259" key="1">
    <source>
        <dbReference type="Pfam" id="PF23277"/>
    </source>
</evidence>
<organism evidence="2 3">
    <name type="scientific">Bucco capensis</name>
    <name type="common">collared puffbird</name>
    <dbReference type="NCBI Taxonomy" id="135168"/>
    <lineage>
        <taxon>Eukaryota</taxon>
        <taxon>Metazoa</taxon>
        <taxon>Chordata</taxon>
        <taxon>Craniata</taxon>
        <taxon>Vertebrata</taxon>
        <taxon>Euteleostomi</taxon>
        <taxon>Archelosauria</taxon>
        <taxon>Archosauria</taxon>
        <taxon>Dinosauria</taxon>
        <taxon>Saurischia</taxon>
        <taxon>Theropoda</taxon>
        <taxon>Coelurosauria</taxon>
        <taxon>Aves</taxon>
        <taxon>Neognathae</taxon>
        <taxon>Neoaves</taxon>
        <taxon>Telluraves</taxon>
        <taxon>Coraciimorphae</taxon>
        <taxon>Piciformes</taxon>
        <taxon>Bucconidae</taxon>
        <taxon>Bucco</taxon>
    </lineage>
</organism>
<protein>
    <submittedName>
        <fullName evidence="2">DLEC1 protein</fullName>
    </submittedName>
</protein>
<dbReference type="InterPro" id="IPR013783">
    <property type="entry name" value="Ig-like_fold"/>
</dbReference>
<dbReference type="GO" id="GO:0005929">
    <property type="term" value="C:cilium"/>
    <property type="evidence" value="ECO:0007669"/>
    <property type="project" value="TreeGrafter"/>
</dbReference>
<comment type="caution">
    <text evidence="2">The sequence shown here is derived from an EMBL/GenBank/DDBJ whole genome shotgun (WGS) entry which is preliminary data.</text>
</comment>
<accession>A0A7K9HS95</accession>
<name>A0A7K9HS95_9PICI</name>
<evidence type="ECO:0000313" key="2">
    <source>
        <dbReference type="EMBL" id="NXH15795.1"/>
    </source>
</evidence>
<feature type="domain" description="Deleted in lung and esophageal cancer protein 1 Ig-like" evidence="1">
    <location>
        <begin position="84"/>
        <end position="170"/>
    </location>
</feature>
<dbReference type="Proteomes" id="UP000534107">
    <property type="component" value="Unassembled WGS sequence"/>
</dbReference>
<dbReference type="Pfam" id="PF23316">
    <property type="entry name" value="Ig_DLEC1_6th"/>
    <property type="match status" value="1"/>
</dbReference>
<dbReference type="Pfam" id="PF23277">
    <property type="entry name" value="Ig_Dlec1_1"/>
    <property type="match status" value="1"/>
</dbReference>
<keyword evidence="3" id="KW-1185">Reference proteome</keyword>
<gene>
    <name evidence="2" type="primary">Dlec1</name>
    <name evidence="2" type="ORF">BUCCAP_R01950</name>
</gene>
<dbReference type="OrthoDB" id="2115465at2759"/>
<sequence length="1167" mass="129237">SKKTHVSQKPVWKDRKCKAEAESECAYLAKLNKRQNYLKNPRFFPPNSLHGGKSLVISQEKVELTIARRKEEDNTGDTSFVPVFLANPPAVLFSDYEVGHVYEMTIELQNITSTCQNVRLIPPSTSAFAIGPGKFPGKGGMIAPGMTCQYTVQFIPEYVGDYEDCILVETQVSETLLIPIQAKRQPPALTLPHLIDCGSCLVGGVKAMRILCRNEGTRAGKFCLMPKKVCPPPNFRAVTTADFVIQDPFGIRPGVFELAPGQSTTVEIVFFPSSPEVSQQTYTLVCDDCHVKDVEVTGIGELIALELLFVSGGESQRELSEVPDVTAQHLIRFEPQNPQSTQEKELLVRNSSHIELPFYWQVRKPNLKPLIPKETADFMKLKYNQDTESAFTLNPEQGVLLPHADHKFVLTYTPQELKNYHSVIQMILRDIPESPCSVREGMLQNIPEYKAEDVVALEIEVKGSTEPFNLLLEPYAIIIPGENFIGSNVRKTFKMWNNSKSLIKYTWEKIISCDIMEVEPHTGIIEKNKCCEFELSITGSKPGCISHNLQCKIEHCPEPVVLHVEAAFRGPLLRIDVPSLWLGLTKKGKSVLRTLEIQNLCQLPAQWRMQESQVCLAERNEEVSPFSIQPCAGAVPPLGTCHVSVQFTSLLCRRLHTLLELQVQNGQGCHLPVFVEVQTPQVCLISSHLVFTEIYTGVPAKATSKLFNQTLLPTKYLWGKLLGSQAAFCSATVSPASGTLGPNEEKEFCIELSANLVGELEDLVLSCSIEDMSEPLFLSISGEVKGLHVTYSVPCDSGVPSAERQMLQSPCELLLDFGSEVAFQEVVKRQLVLTNPTAISAPFKLQAEYFTGSSLTPQQGICFPSHFTELSLWFFIFSSSSGSLVRSRRAATNHAARRAQSEFAAAVLSHGKGVAFHVQPSTGTLQAFQQLIIEITAYNNMWGEYQDALVCEVGDLEPTLIPMQMTVKGCPIFLQMTGPETEQPIIRFGTGVSGGSPVCRRLQLNNPTPFDIRLDWEIYNHQQDDKNLVDLLMFFGDPFPLKDMDENKTASVGSTSESEIMDQSAIPCRSIYPALQATDEPSDSDSKEKEINTQEPATQKIISVLVRPHEGLPADNPFSITPRQIVVPGGGSISVCISFTPRVLPEAVTEVQCEGFVLAFMSLDDKV</sequence>
<reference evidence="2 3" key="1">
    <citation type="submission" date="2019-09" db="EMBL/GenBank/DDBJ databases">
        <title>Bird 10,000 Genomes (B10K) Project - Family phase.</title>
        <authorList>
            <person name="Zhang G."/>
        </authorList>
    </citation>
    <scope>NUCLEOTIDE SEQUENCE [LARGE SCALE GENOMIC DNA]</scope>
    <source>
        <strain evidence="2">B10K-DU-001-16</strain>
        <tissue evidence="2">Muscle</tissue>
    </source>
</reference>
<dbReference type="EMBL" id="VWZO01010532">
    <property type="protein sequence ID" value="NXH15795.1"/>
    <property type="molecule type" value="Genomic_DNA"/>
</dbReference>
<feature type="non-terminal residue" evidence="2">
    <location>
        <position position="1"/>
    </location>
</feature>
<evidence type="ECO:0000313" key="3">
    <source>
        <dbReference type="Proteomes" id="UP000534107"/>
    </source>
</evidence>
<dbReference type="GO" id="GO:0015631">
    <property type="term" value="F:tubulin binding"/>
    <property type="evidence" value="ECO:0007669"/>
    <property type="project" value="TreeGrafter"/>
</dbReference>
<dbReference type="PANTHER" id="PTHR46348">
    <property type="entry name" value="DELETED IN LUNG AND ESOPHAGEAL CANCER PROTEIN 1"/>
    <property type="match status" value="1"/>
</dbReference>
<dbReference type="PANTHER" id="PTHR46348:SF1">
    <property type="entry name" value="DELETED IN LUNG AND ESOPHAGEAL CANCER PROTEIN 1"/>
    <property type="match status" value="1"/>
</dbReference>